<proteinExistence type="predicted"/>
<evidence type="ECO:0000313" key="2">
    <source>
        <dbReference type="EMBL" id="SIS72939.1"/>
    </source>
</evidence>
<dbReference type="EMBL" id="FTOD01000004">
    <property type="protein sequence ID" value="SIS72939.1"/>
    <property type="molecule type" value="Genomic_DNA"/>
</dbReference>
<evidence type="ECO:0000256" key="1">
    <source>
        <dbReference type="SAM" id="Phobius"/>
    </source>
</evidence>
<reference evidence="3" key="1">
    <citation type="submission" date="2017-01" db="EMBL/GenBank/DDBJ databases">
        <authorList>
            <person name="Varghese N."/>
            <person name="Submissions S."/>
        </authorList>
    </citation>
    <scope>NUCLEOTIDE SEQUENCE [LARGE SCALE GENOMIC DNA]</scope>
    <source>
        <strain evidence="3">DSM 45196</strain>
    </source>
</reference>
<gene>
    <name evidence="2" type="ORF">SAMN05421790_104159</name>
</gene>
<sequence length="126" mass="14898">MTSHGPINGNWWFFPVFYLMLHFGSRVFDSLWGGPWKTDLPGLLLYLQLFLIAWSLLLVEIFRWPSNRLKKYRRHGWVATLVLFIVTLITLSFSTHWFGTLTGYTVITALTSLSFCIVLRHRYRKE</sequence>
<feature type="transmembrane region" description="Helical" evidence="1">
    <location>
        <begin position="44"/>
        <end position="64"/>
    </location>
</feature>
<accession>A0A1N7LGI5</accession>
<dbReference type="Proteomes" id="UP000186795">
    <property type="component" value="Unassembled WGS sequence"/>
</dbReference>
<feature type="transmembrane region" description="Helical" evidence="1">
    <location>
        <begin position="101"/>
        <end position="119"/>
    </location>
</feature>
<dbReference type="AlphaFoldDB" id="A0A1N7LGI5"/>
<evidence type="ECO:0000313" key="3">
    <source>
        <dbReference type="Proteomes" id="UP000186795"/>
    </source>
</evidence>
<keyword evidence="3" id="KW-1185">Reference proteome</keyword>
<name>A0A1N7LGI5_9BACL</name>
<keyword evidence="1" id="KW-0812">Transmembrane</keyword>
<keyword evidence="1" id="KW-1133">Transmembrane helix</keyword>
<organism evidence="2 3">
    <name type="scientific">Kroppenstedtia eburnea</name>
    <dbReference type="NCBI Taxonomy" id="714067"/>
    <lineage>
        <taxon>Bacteria</taxon>
        <taxon>Bacillati</taxon>
        <taxon>Bacillota</taxon>
        <taxon>Bacilli</taxon>
        <taxon>Bacillales</taxon>
        <taxon>Thermoactinomycetaceae</taxon>
        <taxon>Kroppenstedtia</taxon>
    </lineage>
</organism>
<keyword evidence="1" id="KW-0472">Membrane</keyword>
<feature type="transmembrane region" description="Helical" evidence="1">
    <location>
        <begin position="76"/>
        <end position="95"/>
    </location>
</feature>
<feature type="transmembrane region" description="Helical" evidence="1">
    <location>
        <begin position="12"/>
        <end position="32"/>
    </location>
</feature>
<protein>
    <submittedName>
        <fullName evidence="2">Uncharacterized protein</fullName>
    </submittedName>
</protein>